<feature type="region of interest" description="Disordered" evidence="1">
    <location>
        <begin position="1"/>
        <end position="48"/>
    </location>
</feature>
<accession>A0A699XJC7</accession>
<comment type="caution">
    <text evidence="2">The sequence shown here is derived from an EMBL/GenBank/DDBJ whole genome shotgun (WGS) entry which is preliminary data.</text>
</comment>
<name>A0A699XJC7_TANCI</name>
<feature type="non-terminal residue" evidence="2">
    <location>
        <position position="64"/>
    </location>
</feature>
<proteinExistence type="predicted"/>
<reference evidence="2" key="1">
    <citation type="journal article" date="2019" name="Sci. Rep.">
        <title>Draft genome of Tanacetum cinerariifolium, the natural source of mosquito coil.</title>
        <authorList>
            <person name="Yamashiro T."/>
            <person name="Shiraishi A."/>
            <person name="Satake H."/>
            <person name="Nakayama K."/>
        </authorList>
    </citation>
    <scope>NUCLEOTIDE SEQUENCE</scope>
</reference>
<dbReference type="AlphaFoldDB" id="A0A699XJC7"/>
<evidence type="ECO:0000256" key="1">
    <source>
        <dbReference type="SAM" id="MobiDB-lite"/>
    </source>
</evidence>
<protein>
    <submittedName>
        <fullName evidence="2">Uncharacterized protein</fullName>
    </submittedName>
</protein>
<gene>
    <name evidence="2" type="ORF">Tci_932004</name>
</gene>
<dbReference type="EMBL" id="BKCJ011872640">
    <property type="protein sequence ID" value="GFD60035.1"/>
    <property type="molecule type" value="Genomic_DNA"/>
</dbReference>
<evidence type="ECO:0000313" key="2">
    <source>
        <dbReference type="EMBL" id="GFD60035.1"/>
    </source>
</evidence>
<feature type="non-terminal residue" evidence="2">
    <location>
        <position position="1"/>
    </location>
</feature>
<sequence length="64" mass="6621">LSAGHGAPLAVSPGRPAGRRWLRSGLRSGAGVRADPAPDQPGWHGRLRSRPRALGDCRGACAAR</sequence>
<organism evidence="2">
    <name type="scientific">Tanacetum cinerariifolium</name>
    <name type="common">Dalmatian daisy</name>
    <name type="synonym">Chrysanthemum cinerariifolium</name>
    <dbReference type="NCBI Taxonomy" id="118510"/>
    <lineage>
        <taxon>Eukaryota</taxon>
        <taxon>Viridiplantae</taxon>
        <taxon>Streptophyta</taxon>
        <taxon>Embryophyta</taxon>
        <taxon>Tracheophyta</taxon>
        <taxon>Spermatophyta</taxon>
        <taxon>Magnoliopsida</taxon>
        <taxon>eudicotyledons</taxon>
        <taxon>Gunneridae</taxon>
        <taxon>Pentapetalae</taxon>
        <taxon>asterids</taxon>
        <taxon>campanulids</taxon>
        <taxon>Asterales</taxon>
        <taxon>Asteraceae</taxon>
        <taxon>Asteroideae</taxon>
        <taxon>Anthemideae</taxon>
        <taxon>Anthemidinae</taxon>
        <taxon>Tanacetum</taxon>
    </lineage>
</organism>